<dbReference type="EMBL" id="CP013200">
    <property type="protein sequence ID" value="ALO65505.1"/>
    <property type="molecule type" value="Genomic_DNA"/>
</dbReference>
<feature type="domain" description="Aminotransferase class I/classII large" evidence="4">
    <location>
        <begin position="41"/>
        <end position="335"/>
    </location>
</feature>
<keyword evidence="1 5" id="KW-0032">Aminotransferase</keyword>
<dbReference type="Pfam" id="PF00155">
    <property type="entry name" value="Aminotran_1_2"/>
    <property type="match status" value="1"/>
</dbReference>
<reference evidence="6" key="1">
    <citation type="submission" date="2015-11" db="EMBL/GenBank/DDBJ databases">
        <authorList>
            <person name="Kumar R."/>
            <person name="Singh D."/>
            <person name="Swarnkar M.K."/>
            <person name="Singh A.K."/>
            <person name="Kumar S."/>
        </authorList>
    </citation>
    <scope>NUCLEOTIDE SEQUENCE [LARGE SCALE GENOMIC DNA]</scope>
    <source>
        <strain evidence="6">ERGS4:06</strain>
    </source>
</reference>
<dbReference type="OrthoDB" id="9809616at2"/>
<reference evidence="5 6" key="2">
    <citation type="journal article" date="2016" name="J. Biotechnol.">
        <title>Complete genome sequence of Arthrobacter alpinus ERGS4:06, a yellow pigmented bacterium tolerant to cold and radiations isolated from Sikkim Himalaya.</title>
        <authorList>
            <person name="Kumar R."/>
            <person name="Singh D."/>
            <person name="Swarnkar M.K."/>
            <person name="Singh A.K."/>
            <person name="Kumar S."/>
        </authorList>
    </citation>
    <scope>NUCLEOTIDE SEQUENCE [LARGE SCALE GENOMIC DNA]</scope>
    <source>
        <strain evidence="5 6">ERGS4:06</strain>
    </source>
</reference>
<proteinExistence type="predicted"/>
<name>A0A0S2LVX8_9MICC</name>
<evidence type="ECO:0000256" key="1">
    <source>
        <dbReference type="ARBA" id="ARBA00022576"/>
    </source>
</evidence>
<dbReference type="InterPro" id="IPR050106">
    <property type="entry name" value="HistidinolP_aminotransfase"/>
</dbReference>
<keyword evidence="2 5" id="KW-0808">Transferase</keyword>
<evidence type="ECO:0000259" key="4">
    <source>
        <dbReference type="Pfam" id="PF00155"/>
    </source>
</evidence>
<organism evidence="5 6">
    <name type="scientific">Arthrobacter alpinus</name>
    <dbReference type="NCBI Taxonomy" id="656366"/>
    <lineage>
        <taxon>Bacteria</taxon>
        <taxon>Bacillati</taxon>
        <taxon>Actinomycetota</taxon>
        <taxon>Actinomycetes</taxon>
        <taxon>Micrococcales</taxon>
        <taxon>Micrococcaceae</taxon>
        <taxon>Arthrobacter</taxon>
    </lineage>
</organism>
<evidence type="ECO:0000256" key="2">
    <source>
        <dbReference type="ARBA" id="ARBA00022679"/>
    </source>
</evidence>
<dbReference type="Gene3D" id="3.90.1150.10">
    <property type="entry name" value="Aspartate Aminotransferase, domain 1"/>
    <property type="match status" value="1"/>
</dbReference>
<dbReference type="SUPFAM" id="SSF53383">
    <property type="entry name" value="PLP-dependent transferases"/>
    <property type="match status" value="1"/>
</dbReference>
<dbReference type="Gene3D" id="3.40.640.10">
    <property type="entry name" value="Type I PLP-dependent aspartate aminotransferase-like (Major domain)"/>
    <property type="match status" value="1"/>
</dbReference>
<dbReference type="NCBIfam" id="NF002878">
    <property type="entry name" value="PRK03321.1"/>
    <property type="match status" value="1"/>
</dbReference>
<dbReference type="GO" id="GO:0008483">
    <property type="term" value="F:transaminase activity"/>
    <property type="evidence" value="ECO:0007669"/>
    <property type="project" value="UniProtKB-KW"/>
</dbReference>
<evidence type="ECO:0000313" key="6">
    <source>
        <dbReference type="Proteomes" id="UP000059574"/>
    </source>
</evidence>
<evidence type="ECO:0000256" key="3">
    <source>
        <dbReference type="ARBA" id="ARBA00022898"/>
    </source>
</evidence>
<dbReference type="InterPro" id="IPR024892">
    <property type="entry name" value="ArAT"/>
</dbReference>
<dbReference type="PANTHER" id="PTHR43643">
    <property type="entry name" value="HISTIDINOL-PHOSPHATE AMINOTRANSFERASE 2"/>
    <property type="match status" value="1"/>
</dbReference>
<accession>A0A0S2LVX8</accession>
<dbReference type="InterPro" id="IPR015422">
    <property type="entry name" value="PyrdxlP-dep_Trfase_small"/>
</dbReference>
<sequence length="375" mass="39884">MTETSIPADADSVVQPRPAVGRLPKYVAGKPPVDVPGLESFKLSSNENPLGPVPAVMDVLRTAADIHRYPDAGSTRLCAALGEFLDVPAADIVPGAGSLGALNQILAAFAGQNDNGVQDEVIYAWRSFEAYPICVGLAGAKSVQVPVREDGSHDLPAMAAAVTDKTKVVLLCTPNNPTGPALGAVETEDFILSVPRDVVIVIDEAYQEFVRAGDAVNGVDLYRKYPNVMVLRTFSKAHGLAGLRVGYSLSQPEITQYVRAAATPFAVSGIGESAAIASMENYSQVVERVQSLVDERDRVMAGLKDLGWDIPDAQGNFVWLPLGRNTQEFAALAQSQALSLRAFGDDGVRVSIGEVAANSRFLEICASYTKEPRRS</sequence>
<evidence type="ECO:0000313" key="5">
    <source>
        <dbReference type="EMBL" id="ALO65505.1"/>
    </source>
</evidence>
<dbReference type="CDD" id="cd00609">
    <property type="entry name" value="AAT_like"/>
    <property type="match status" value="1"/>
</dbReference>
<dbReference type="InterPro" id="IPR015424">
    <property type="entry name" value="PyrdxlP-dep_Trfase"/>
</dbReference>
<dbReference type="AlphaFoldDB" id="A0A0S2LVX8"/>
<dbReference type="Proteomes" id="UP000059574">
    <property type="component" value="Chromosome"/>
</dbReference>
<dbReference type="InterPro" id="IPR015421">
    <property type="entry name" value="PyrdxlP-dep_Trfase_major"/>
</dbReference>
<dbReference type="RefSeq" id="WP_062285995.1">
    <property type="nucleotide sequence ID" value="NZ_CP013200.1"/>
</dbReference>
<protein>
    <submittedName>
        <fullName evidence="5">Aminotransferase</fullName>
    </submittedName>
</protein>
<dbReference type="PANTHER" id="PTHR43643:SF3">
    <property type="entry name" value="HISTIDINOL-PHOSPHATE AMINOTRANSFERASE"/>
    <property type="match status" value="1"/>
</dbReference>
<keyword evidence="3" id="KW-0663">Pyridoxal phosphate</keyword>
<dbReference type="GO" id="GO:0030170">
    <property type="term" value="F:pyridoxal phosphate binding"/>
    <property type="evidence" value="ECO:0007669"/>
    <property type="project" value="InterPro"/>
</dbReference>
<dbReference type="InterPro" id="IPR004839">
    <property type="entry name" value="Aminotransferase_I/II_large"/>
</dbReference>
<gene>
    <name evidence="5" type="ORF">AS189_02110</name>
</gene>